<dbReference type="Gene3D" id="3.40.710.10">
    <property type="entry name" value="DD-peptidase/beta-lactamase superfamily"/>
    <property type="match status" value="1"/>
</dbReference>
<dbReference type="SUPFAM" id="SSF56601">
    <property type="entry name" value="beta-lactamase/transpeptidase-like"/>
    <property type="match status" value="1"/>
</dbReference>
<proteinExistence type="predicted"/>
<dbReference type="InterPro" id="IPR001466">
    <property type="entry name" value="Beta-lactam-related"/>
</dbReference>
<evidence type="ECO:0000256" key="1">
    <source>
        <dbReference type="SAM" id="MobiDB-lite"/>
    </source>
</evidence>
<feature type="domain" description="Beta-lactamase-related" evidence="2">
    <location>
        <begin position="20"/>
        <end position="376"/>
    </location>
</feature>
<dbReference type="RefSeq" id="WP_204019623.1">
    <property type="nucleotide sequence ID" value="NZ_BOOW01000001.1"/>
</dbReference>
<evidence type="ECO:0000259" key="2">
    <source>
        <dbReference type="Pfam" id="PF00144"/>
    </source>
</evidence>
<sequence length="383" mass="40679">MTLNGFCAPGFERVREAMERHFASGEDRGAAFAVFHEGRAVVDLWGGVADRRTGRPWEIDTPVFTYSCTKAVTAAAVLRLAERGELDLDAPVAEVWPEFGVHGKEGTTTVHLLTHQAGLPVIEDEVPVEEFEDLPAVAARLAGQAPLWEPGTAHGYHALTYGFLLNEVVRRACGRSLPEVVAEEIAGPLGLELWLGAPPEVAEKAARLAAGDRRPSGESPAGEISTAPADRDSLMSRALGNPPVQKLKGGANHPVVMRAGWPSIGVVATARGLAGFYRALLAGEVVSPATLEDAIRTRVEGQDRVLPAKSAFGLGFMRPSWVFLMPPKGIASSFGHTGMGGFLGVGDAVHGLGMAYTPNRMSDSLDGAMRGYRLVEAVYDSLP</sequence>
<comment type="caution">
    <text evidence="3">The sequence shown here is derived from an EMBL/GenBank/DDBJ whole genome shotgun (WGS) entry which is preliminary data.</text>
</comment>
<reference evidence="3" key="1">
    <citation type="submission" date="2021-01" db="EMBL/GenBank/DDBJ databases">
        <title>Whole genome shotgun sequence of Sinosporangium siamense NBRC 109515.</title>
        <authorList>
            <person name="Komaki H."/>
            <person name="Tamura T."/>
        </authorList>
    </citation>
    <scope>NUCLEOTIDE SEQUENCE</scope>
    <source>
        <strain evidence="3">NBRC 109515</strain>
    </source>
</reference>
<dbReference type="AlphaFoldDB" id="A0A919V3T0"/>
<name>A0A919V3T0_9ACTN</name>
<dbReference type="PANTHER" id="PTHR43319:SF3">
    <property type="entry name" value="BETA-LACTAMASE-RELATED DOMAIN-CONTAINING PROTEIN"/>
    <property type="match status" value="1"/>
</dbReference>
<protein>
    <submittedName>
        <fullName evidence="3">Esterase</fullName>
    </submittedName>
</protein>
<organism evidence="3 4">
    <name type="scientific">Sinosporangium siamense</name>
    <dbReference type="NCBI Taxonomy" id="1367973"/>
    <lineage>
        <taxon>Bacteria</taxon>
        <taxon>Bacillati</taxon>
        <taxon>Actinomycetota</taxon>
        <taxon>Actinomycetes</taxon>
        <taxon>Streptosporangiales</taxon>
        <taxon>Streptosporangiaceae</taxon>
        <taxon>Sinosporangium</taxon>
    </lineage>
</organism>
<accession>A0A919V3T0</accession>
<dbReference type="Proteomes" id="UP000606172">
    <property type="component" value="Unassembled WGS sequence"/>
</dbReference>
<dbReference type="InterPro" id="IPR052907">
    <property type="entry name" value="Beta-lactamase/esterase"/>
</dbReference>
<dbReference type="EMBL" id="BOOW01000001">
    <property type="protein sequence ID" value="GII89808.1"/>
    <property type="molecule type" value="Genomic_DNA"/>
</dbReference>
<evidence type="ECO:0000313" key="3">
    <source>
        <dbReference type="EMBL" id="GII89808.1"/>
    </source>
</evidence>
<dbReference type="PANTHER" id="PTHR43319">
    <property type="entry name" value="BETA-LACTAMASE-RELATED"/>
    <property type="match status" value="1"/>
</dbReference>
<gene>
    <name evidence="3" type="ORF">Ssi02_00390</name>
</gene>
<dbReference type="InterPro" id="IPR012338">
    <property type="entry name" value="Beta-lactam/transpept-like"/>
</dbReference>
<feature type="region of interest" description="Disordered" evidence="1">
    <location>
        <begin position="208"/>
        <end position="237"/>
    </location>
</feature>
<evidence type="ECO:0000313" key="4">
    <source>
        <dbReference type="Proteomes" id="UP000606172"/>
    </source>
</evidence>
<keyword evidence="4" id="KW-1185">Reference proteome</keyword>
<dbReference type="Pfam" id="PF00144">
    <property type="entry name" value="Beta-lactamase"/>
    <property type="match status" value="1"/>
</dbReference>